<dbReference type="RefSeq" id="WP_354194916.1">
    <property type="nucleotide sequence ID" value="NZ_JBEPML010000007.1"/>
</dbReference>
<proteinExistence type="inferred from homology"/>
<keyword evidence="4" id="KW-1185">Reference proteome</keyword>
<evidence type="ECO:0000313" key="3">
    <source>
        <dbReference type="EMBL" id="MET3792169.1"/>
    </source>
</evidence>
<comment type="caution">
    <text evidence="3">The sequence shown here is derived from an EMBL/GenBank/DDBJ whole genome shotgun (WGS) entry which is preliminary data.</text>
</comment>
<protein>
    <submittedName>
        <fullName evidence="3">Cytosine/adenosine deaminase-related metal-dependent hydrolase</fullName>
    </submittedName>
</protein>
<gene>
    <name evidence="3" type="ORF">ABID37_002384</name>
</gene>
<name>A0ABV2MZC8_9HYPH</name>
<dbReference type="PANTHER" id="PTHR43794">
    <property type="entry name" value="AMINOHYDROLASE SSNA-RELATED"/>
    <property type="match status" value="1"/>
</dbReference>
<dbReference type="PANTHER" id="PTHR43794:SF5">
    <property type="entry name" value="CHLOROHYDROLASE FAMILY PROTEIN"/>
    <property type="match status" value="1"/>
</dbReference>
<dbReference type="SUPFAM" id="SSF51556">
    <property type="entry name" value="Metallo-dependent hydrolases"/>
    <property type="match status" value="1"/>
</dbReference>
<feature type="domain" description="Amidohydrolase-related" evidence="2">
    <location>
        <begin position="62"/>
        <end position="416"/>
    </location>
</feature>
<evidence type="ECO:0000259" key="2">
    <source>
        <dbReference type="Pfam" id="PF01979"/>
    </source>
</evidence>
<sequence length="455" mass="49175">MPAQTGASATRYVLRNAVVLSMDPEVGNFPIADVLIEGTKIAAIGPDLDVGDAQVIDATGKILMPGFVDTHHHQFETALRSTLPEALLFPTNDTAGKLNYMDFIIQKMSPLYRPEDAYSSIYLSGLSQLDAGVTTVVDTSQINHSPDHSESSIAALKDVRRRAVKAYSEGYGPETKHPAGIRDLVKRHFSSADQLLTIAMGTEYVSPTFAESMTLVRELDLPIVSHLIGNLMKGDEYVDYLAQEKLLGSKVEFIHATNLRDETWKKIADSGAGVSIAAPIEMTMRHGSPPVQTALDNNVQPSLSTDVETTMTADMFTQMRSVYVLQRNEANQKALAGATENPTLLTPADVIRFATVEGARVAQLADKIGSVSVGKDADIILLDARALNTAPLNNVPGAVVTLMERSNVDTVIVAGAIRKWAGELVDVDVTKAIRDVEASRDFLLSAADVKLNQFE</sequence>
<accession>A0ABV2MZC8</accession>
<dbReference type="GO" id="GO:0016787">
    <property type="term" value="F:hydrolase activity"/>
    <property type="evidence" value="ECO:0007669"/>
    <property type="project" value="UniProtKB-KW"/>
</dbReference>
<dbReference type="EMBL" id="JBEPML010000007">
    <property type="protein sequence ID" value="MET3792169.1"/>
    <property type="molecule type" value="Genomic_DNA"/>
</dbReference>
<evidence type="ECO:0000256" key="1">
    <source>
        <dbReference type="ARBA" id="ARBA00006745"/>
    </source>
</evidence>
<evidence type="ECO:0000313" key="4">
    <source>
        <dbReference type="Proteomes" id="UP001549076"/>
    </source>
</evidence>
<dbReference type="Gene3D" id="3.20.20.140">
    <property type="entry name" value="Metal-dependent hydrolases"/>
    <property type="match status" value="1"/>
</dbReference>
<keyword evidence="3" id="KW-0378">Hydrolase</keyword>
<dbReference type="Gene3D" id="2.30.40.10">
    <property type="entry name" value="Urease, subunit C, domain 1"/>
    <property type="match status" value="1"/>
</dbReference>
<dbReference type="Proteomes" id="UP001549076">
    <property type="component" value="Unassembled WGS sequence"/>
</dbReference>
<dbReference type="NCBIfam" id="NF006056">
    <property type="entry name" value="PRK08204.1"/>
    <property type="match status" value="1"/>
</dbReference>
<dbReference type="SUPFAM" id="SSF51338">
    <property type="entry name" value="Composite domain of metallo-dependent hydrolases"/>
    <property type="match status" value="1"/>
</dbReference>
<dbReference type="Pfam" id="PF01979">
    <property type="entry name" value="Amidohydro_1"/>
    <property type="match status" value="1"/>
</dbReference>
<dbReference type="InterPro" id="IPR011059">
    <property type="entry name" value="Metal-dep_hydrolase_composite"/>
</dbReference>
<dbReference type="InterPro" id="IPR050287">
    <property type="entry name" value="MTA/SAH_deaminase"/>
</dbReference>
<organism evidence="3 4">
    <name type="scientific">Aquamicrobium terrae</name>
    <dbReference type="NCBI Taxonomy" id="1324945"/>
    <lineage>
        <taxon>Bacteria</taxon>
        <taxon>Pseudomonadati</taxon>
        <taxon>Pseudomonadota</taxon>
        <taxon>Alphaproteobacteria</taxon>
        <taxon>Hyphomicrobiales</taxon>
        <taxon>Phyllobacteriaceae</taxon>
        <taxon>Aquamicrobium</taxon>
    </lineage>
</organism>
<dbReference type="InterPro" id="IPR032466">
    <property type="entry name" value="Metal_Hydrolase"/>
</dbReference>
<comment type="similarity">
    <text evidence="1">Belongs to the metallo-dependent hydrolases superfamily. ATZ/TRZ family.</text>
</comment>
<dbReference type="InterPro" id="IPR006680">
    <property type="entry name" value="Amidohydro-rel"/>
</dbReference>
<reference evidence="3 4" key="1">
    <citation type="submission" date="2024-06" db="EMBL/GenBank/DDBJ databases">
        <title>Genomic Encyclopedia of Type Strains, Phase IV (KMG-IV): sequencing the most valuable type-strain genomes for metagenomic binning, comparative biology and taxonomic classification.</title>
        <authorList>
            <person name="Goeker M."/>
        </authorList>
    </citation>
    <scope>NUCLEOTIDE SEQUENCE [LARGE SCALE GENOMIC DNA]</scope>
    <source>
        <strain evidence="3 4">DSM 27865</strain>
    </source>
</reference>